<dbReference type="EMBL" id="BAABHF010000023">
    <property type="protein sequence ID" value="GAA4498091.1"/>
    <property type="molecule type" value="Genomic_DNA"/>
</dbReference>
<reference evidence="4" key="1">
    <citation type="journal article" date="2019" name="Int. J. Syst. Evol. Microbiol.">
        <title>The Global Catalogue of Microorganisms (GCM) 10K type strain sequencing project: providing services to taxonomists for standard genome sequencing and annotation.</title>
        <authorList>
            <consortium name="The Broad Institute Genomics Platform"/>
            <consortium name="The Broad Institute Genome Sequencing Center for Infectious Disease"/>
            <person name="Wu L."/>
            <person name="Ma J."/>
        </authorList>
    </citation>
    <scope>NUCLEOTIDE SEQUENCE [LARGE SCALE GENOMIC DNA]</scope>
    <source>
        <strain evidence="4">JCM 17933</strain>
    </source>
</reference>
<keyword evidence="1" id="KW-1133">Transmembrane helix</keyword>
<feature type="transmembrane region" description="Helical" evidence="1">
    <location>
        <begin position="136"/>
        <end position="153"/>
    </location>
</feature>
<dbReference type="Gene3D" id="2.60.40.1120">
    <property type="entry name" value="Carboxypeptidase-like, regulatory domain"/>
    <property type="match status" value="1"/>
</dbReference>
<comment type="caution">
    <text evidence="3">The sequence shown here is derived from an EMBL/GenBank/DDBJ whole genome shotgun (WGS) entry which is preliminary data.</text>
</comment>
<dbReference type="SUPFAM" id="SSF49464">
    <property type="entry name" value="Carboxypeptidase regulatory domain-like"/>
    <property type="match status" value="1"/>
</dbReference>
<keyword evidence="1" id="KW-0812">Transmembrane</keyword>
<feature type="transmembrane region" description="Helical" evidence="1">
    <location>
        <begin position="165"/>
        <end position="187"/>
    </location>
</feature>
<sequence length="445" mass="47163">MGLWLPALFLAGLLFSFLLAFHDPTPHHVKVAVAAPPAATAQLQHQLDTAIPGGFTLQPFDSAAEARSAVLNNDAVAAFTPAPHHPQLYGAKADGAAMESMIRQVFTSATQQTGATLGFHELVPTRRGDALGTSPFYLLMACTLPAYFLVVAMQRAVGFSRRAHVATMLLAGAVTTVACYLAGAYGMDAIPQHPLAMLYLFLLTQSVSLTSYGLVAFLGPFFPGAAVTLFIMLSVPSSGLTVPADLLSGFFHFLHPILPMGNAADALRNVNYFDDRQLGRPTAVLCAWIAAGTALIVLGYVKQLRQLVREAQAGITRYVSAPPPEDPTVELPEPVALPPHRHHFGEQPAMLTGRVSGPVGEPLAGVTITVTDAHGRQLLHTRTDQNGEYAATGFHEGFAVVVAGGPGRQPVATRLLLSMAAPVNQDFVLTPRQQTVPGYVNSGRG</sequence>
<gene>
    <name evidence="3" type="ORF">GCM10023191_042730</name>
</gene>
<evidence type="ECO:0000313" key="3">
    <source>
        <dbReference type="EMBL" id="GAA4498091.1"/>
    </source>
</evidence>
<feature type="transmembrane region" description="Helical" evidence="1">
    <location>
        <begin position="278"/>
        <end position="301"/>
    </location>
</feature>
<protein>
    <recommendedName>
        <fullName evidence="2">DUF3533 domain-containing protein</fullName>
    </recommendedName>
</protein>
<proteinExistence type="predicted"/>
<keyword evidence="4" id="KW-1185">Reference proteome</keyword>
<dbReference type="Pfam" id="PF12051">
    <property type="entry name" value="DUF3533"/>
    <property type="match status" value="1"/>
</dbReference>
<feature type="domain" description="DUF3533" evidence="2">
    <location>
        <begin position="201"/>
        <end position="293"/>
    </location>
</feature>
<keyword evidence="1" id="KW-0472">Membrane</keyword>
<evidence type="ECO:0000259" key="2">
    <source>
        <dbReference type="Pfam" id="PF12051"/>
    </source>
</evidence>
<evidence type="ECO:0000313" key="4">
    <source>
        <dbReference type="Proteomes" id="UP001500503"/>
    </source>
</evidence>
<accession>A0ABP8Q5X9</accession>
<dbReference type="Pfam" id="PF13620">
    <property type="entry name" value="CarboxypepD_reg"/>
    <property type="match status" value="1"/>
</dbReference>
<feature type="transmembrane region" description="Helical" evidence="1">
    <location>
        <begin position="207"/>
        <end position="233"/>
    </location>
</feature>
<dbReference type="InterPro" id="IPR022703">
    <property type="entry name" value="DUF3533"/>
</dbReference>
<name>A0ABP8Q5X9_9ACTN</name>
<dbReference type="Proteomes" id="UP001500503">
    <property type="component" value="Unassembled WGS sequence"/>
</dbReference>
<dbReference type="InterPro" id="IPR008969">
    <property type="entry name" value="CarboxyPept-like_regulatory"/>
</dbReference>
<evidence type="ECO:0000256" key="1">
    <source>
        <dbReference type="SAM" id="Phobius"/>
    </source>
</evidence>
<organism evidence="3 4">
    <name type="scientific">Actinoallomurus oryzae</name>
    <dbReference type="NCBI Taxonomy" id="502180"/>
    <lineage>
        <taxon>Bacteria</taxon>
        <taxon>Bacillati</taxon>
        <taxon>Actinomycetota</taxon>
        <taxon>Actinomycetes</taxon>
        <taxon>Streptosporangiales</taxon>
        <taxon>Thermomonosporaceae</taxon>
        <taxon>Actinoallomurus</taxon>
    </lineage>
</organism>